<dbReference type="InterPro" id="IPR003785">
    <property type="entry name" value="Creatininase/forma_Hydrolase"/>
</dbReference>
<evidence type="ECO:0000256" key="3">
    <source>
        <dbReference type="ARBA" id="ARBA00022801"/>
    </source>
</evidence>
<dbReference type="RefSeq" id="WP_188939595.1">
    <property type="nucleotide sequence ID" value="NZ_BMNA01000001.1"/>
</dbReference>
<reference evidence="6" key="2">
    <citation type="submission" date="2020-09" db="EMBL/GenBank/DDBJ databases">
        <authorList>
            <person name="Sun Q."/>
            <person name="Zhou Y."/>
        </authorList>
    </citation>
    <scope>NUCLEOTIDE SEQUENCE</scope>
    <source>
        <strain evidence="6">CGMCC 4.7308</strain>
    </source>
</reference>
<evidence type="ECO:0000256" key="5">
    <source>
        <dbReference type="ARBA" id="ARBA00024029"/>
    </source>
</evidence>
<comment type="similarity">
    <text evidence="5">Belongs to the creatininase superfamily.</text>
</comment>
<accession>A0A917SLD0</accession>
<proteinExistence type="inferred from homology"/>
<evidence type="ECO:0000256" key="2">
    <source>
        <dbReference type="ARBA" id="ARBA00022723"/>
    </source>
</evidence>
<keyword evidence="2" id="KW-0479">Metal-binding</keyword>
<gene>
    <name evidence="6" type="ORF">GCM10011594_01280</name>
</gene>
<dbReference type="PANTHER" id="PTHR35005:SF1">
    <property type="entry name" value="2-AMINO-5-FORMYLAMINO-6-RIBOSYLAMINOPYRIMIDIN-4(3H)-ONE 5'-MONOPHOSPHATE DEFORMYLASE"/>
    <property type="match status" value="1"/>
</dbReference>
<sequence>MSHPHSAAWPDAARALGRGALPILPFGAHEQHGPHLPLATDTVMAAGLAGRIAEQVDGWLLPAVTYGHTVGNDGFPGTVSLSFETVRAVAADICRALVRQGARGVVVVNGDFGNRAPLELAAQQVRAETSRPVLVVNYPGLAEIAAELCTTAPAGWGLMHADEFETSVVLALEPEHVRMERAVAEYPDFPATFPELSEPLHRLSRSGVFGDPTPATAELGRRLLDRLTDRAVALVSEFRRALPAANPPPADLG</sequence>
<dbReference type="GO" id="GO:0016811">
    <property type="term" value="F:hydrolase activity, acting on carbon-nitrogen (but not peptide) bonds, in linear amides"/>
    <property type="evidence" value="ECO:0007669"/>
    <property type="project" value="TreeGrafter"/>
</dbReference>
<evidence type="ECO:0000256" key="1">
    <source>
        <dbReference type="ARBA" id="ARBA00001947"/>
    </source>
</evidence>
<dbReference type="Pfam" id="PF02633">
    <property type="entry name" value="Creatininase"/>
    <property type="match status" value="1"/>
</dbReference>
<dbReference type="GO" id="GO:0046872">
    <property type="term" value="F:metal ion binding"/>
    <property type="evidence" value="ECO:0007669"/>
    <property type="project" value="UniProtKB-KW"/>
</dbReference>
<dbReference type="SUPFAM" id="SSF102215">
    <property type="entry name" value="Creatininase"/>
    <property type="match status" value="1"/>
</dbReference>
<dbReference type="InterPro" id="IPR024087">
    <property type="entry name" value="Creatininase-like_sf"/>
</dbReference>
<comment type="caution">
    <text evidence="6">The sequence shown here is derived from an EMBL/GenBank/DDBJ whole genome shotgun (WGS) entry which is preliminary data.</text>
</comment>
<keyword evidence="7" id="KW-1185">Reference proteome</keyword>
<dbReference type="AlphaFoldDB" id="A0A917SLD0"/>
<comment type="cofactor">
    <cofactor evidence="1">
        <name>Zn(2+)</name>
        <dbReference type="ChEBI" id="CHEBI:29105"/>
    </cofactor>
</comment>
<dbReference type="Gene3D" id="3.40.50.10310">
    <property type="entry name" value="Creatininase"/>
    <property type="match status" value="1"/>
</dbReference>
<dbReference type="PANTHER" id="PTHR35005">
    <property type="entry name" value="3-DEHYDRO-SCYLLO-INOSOSE HYDROLASE"/>
    <property type="match status" value="1"/>
</dbReference>
<evidence type="ECO:0000256" key="4">
    <source>
        <dbReference type="ARBA" id="ARBA00022833"/>
    </source>
</evidence>
<protein>
    <submittedName>
        <fullName evidence="6">Creatinine amidohydrolase</fullName>
    </submittedName>
</protein>
<evidence type="ECO:0000313" key="7">
    <source>
        <dbReference type="Proteomes" id="UP000655208"/>
    </source>
</evidence>
<evidence type="ECO:0000313" key="6">
    <source>
        <dbReference type="EMBL" id="GGL85346.1"/>
    </source>
</evidence>
<name>A0A917SLD0_9ACTN</name>
<dbReference type="Proteomes" id="UP000655208">
    <property type="component" value="Unassembled WGS sequence"/>
</dbReference>
<keyword evidence="4" id="KW-0862">Zinc</keyword>
<dbReference type="GO" id="GO:0009231">
    <property type="term" value="P:riboflavin biosynthetic process"/>
    <property type="evidence" value="ECO:0007669"/>
    <property type="project" value="TreeGrafter"/>
</dbReference>
<organism evidence="6 7">
    <name type="scientific">Nakamurella endophytica</name>
    <dbReference type="NCBI Taxonomy" id="1748367"/>
    <lineage>
        <taxon>Bacteria</taxon>
        <taxon>Bacillati</taxon>
        <taxon>Actinomycetota</taxon>
        <taxon>Actinomycetes</taxon>
        <taxon>Nakamurellales</taxon>
        <taxon>Nakamurellaceae</taxon>
        <taxon>Nakamurella</taxon>
    </lineage>
</organism>
<dbReference type="EMBL" id="BMNA01000001">
    <property type="protein sequence ID" value="GGL85346.1"/>
    <property type="molecule type" value="Genomic_DNA"/>
</dbReference>
<keyword evidence="3" id="KW-0378">Hydrolase</keyword>
<reference evidence="6" key="1">
    <citation type="journal article" date="2014" name="Int. J. Syst. Evol. Microbiol.">
        <title>Complete genome sequence of Corynebacterium casei LMG S-19264T (=DSM 44701T), isolated from a smear-ripened cheese.</title>
        <authorList>
            <consortium name="US DOE Joint Genome Institute (JGI-PGF)"/>
            <person name="Walter F."/>
            <person name="Albersmeier A."/>
            <person name="Kalinowski J."/>
            <person name="Ruckert C."/>
        </authorList>
    </citation>
    <scope>NUCLEOTIDE SEQUENCE</scope>
    <source>
        <strain evidence="6">CGMCC 4.7308</strain>
    </source>
</reference>